<protein>
    <recommendedName>
        <fullName evidence="2">phosphoribosylglycinamide formyltransferase 1</fullName>
        <ecNumber evidence="2">2.1.2.2</ecNumber>
    </recommendedName>
</protein>
<dbReference type="NCBIfam" id="TIGR00639">
    <property type="entry name" value="PurN"/>
    <property type="match status" value="1"/>
</dbReference>
<comment type="pathway">
    <text evidence="1">Purine metabolism; IMP biosynthesis via de novo pathway; N(2)-formyl-N(1)-(5-phospho-D-ribosyl)glycinamide from N(1)-(5-phospho-D-ribosyl)glycinamide (10-formyl THF route): step 1/1.</text>
</comment>
<dbReference type="EMBL" id="LAZR01000217">
    <property type="protein sequence ID" value="KKN81255.1"/>
    <property type="molecule type" value="Genomic_DNA"/>
</dbReference>
<sequence>MATSAIRLGVLISGGGRTLLNICDEIDAGRLDAQVVVVIASRPCKGIERARSRGLDVQVAAYKQMPDTETYSARIVEILDAAGVELALQGGFLSLWHIPRQYEGKVMNIHPALLPTHGGRGMWGHHVHEAVLAAGESESGCTVHFVTNEYDAGPVILQKRVPVLAGDDADALADRVFEAECVAYPEAIRLFAAGRLTIENGCVVIAE</sequence>
<proteinExistence type="predicted"/>
<evidence type="ECO:0000256" key="4">
    <source>
        <dbReference type="ARBA" id="ARBA00022755"/>
    </source>
</evidence>
<dbReference type="GO" id="GO:0004644">
    <property type="term" value="F:phosphoribosylglycinamide formyltransferase activity"/>
    <property type="evidence" value="ECO:0007669"/>
    <property type="project" value="UniProtKB-EC"/>
</dbReference>
<dbReference type="AlphaFoldDB" id="A0A0F9TJ09"/>
<dbReference type="InterPro" id="IPR036477">
    <property type="entry name" value="Formyl_transf_N_sf"/>
</dbReference>
<name>A0A0F9TJ09_9ZZZZ</name>
<dbReference type="GO" id="GO:0005737">
    <property type="term" value="C:cytoplasm"/>
    <property type="evidence" value="ECO:0007669"/>
    <property type="project" value="TreeGrafter"/>
</dbReference>
<organism evidence="6">
    <name type="scientific">marine sediment metagenome</name>
    <dbReference type="NCBI Taxonomy" id="412755"/>
    <lineage>
        <taxon>unclassified sequences</taxon>
        <taxon>metagenomes</taxon>
        <taxon>ecological metagenomes</taxon>
    </lineage>
</organism>
<comment type="caution">
    <text evidence="6">The sequence shown here is derived from an EMBL/GenBank/DDBJ whole genome shotgun (WGS) entry which is preliminary data.</text>
</comment>
<dbReference type="SUPFAM" id="SSF53328">
    <property type="entry name" value="Formyltransferase"/>
    <property type="match status" value="1"/>
</dbReference>
<dbReference type="GO" id="GO:0006189">
    <property type="term" value="P:'de novo' IMP biosynthetic process"/>
    <property type="evidence" value="ECO:0007669"/>
    <property type="project" value="InterPro"/>
</dbReference>
<dbReference type="EC" id="2.1.2.2" evidence="2"/>
<evidence type="ECO:0000256" key="1">
    <source>
        <dbReference type="ARBA" id="ARBA00005054"/>
    </source>
</evidence>
<reference evidence="6" key="1">
    <citation type="journal article" date="2015" name="Nature">
        <title>Complex archaea that bridge the gap between prokaryotes and eukaryotes.</title>
        <authorList>
            <person name="Spang A."/>
            <person name="Saw J.H."/>
            <person name="Jorgensen S.L."/>
            <person name="Zaremba-Niedzwiedzka K."/>
            <person name="Martijn J."/>
            <person name="Lind A.E."/>
            <person name="van Eijk R."/>
            <person name="Schleper C."/>
            <person name="Guy L."/>
            <person name="Ettema T.J."/>
        </authorList>
    </citation>
    <scope>NUCLEOTIDE SEQUENCE</scope>
</reference>
<dbReference type="Gene3D" id="3.40.50.170">
    <property type="entry name" value="Formyl transferase, N-terminal domain"/>
    <property type="match status" value="1"/>
</dbReference>
<evidence type="ECO:0000259" key="5">
    <source>
        <dbReference type="Pfam" id="PF00551"/>
    </source>
</evidence>
<dbReference type="PANTHER" id="PTHR43369:SF2">
    <property type="entry name" value="PHOSPHORIBOSYLGLYCINAMIDE FORMYLTRANSFERASE"/>
    <property type="match status" value="1"/>
</dbReference>
<accession>A0A0F9TJ09</accession>
<keyword evidence="4" id="KW-0658">Purine biosynthesis</keyword>
<evidence type="ECO:0000313" key="6">
    <source>
        <dbReference type="EMBL" id="KKN81255.1"/>
    </source>
</evidence>
<feature type="domain" description="Formyl transferase N-terminal" evidence="5">
    <location>
        <begin position="7"/>
        <end position="188"/>
    </location>
</feature>
<dbReference type="Pfam" id="PF00551">
    <property type="entry name" value="Formyl_trans_N"/>
    <property type="match status" value="1"/>
</dbReference>
<dbReference type="InterPro" id="IPR004607">
    <property type="entry name" value="GART"/>
</dbReference>
<dbReference type="InterPro" id="IPR002376">
    <property type="entry name" value="Formyl_transf_N"/>
</dbReference>
<keyword evidence="3" id="KW-0808">Transferase</keyword>
<evidence type="ECO:0000256" key="2">
    <source>
        <dbReference type="ARBA" id="ARBA00012254"/>
    </source>
</evidence>
<evidence type="ECO:0000256" key="3">
    <source>
        <dbReference type="ARBA" id="ARBA00022679"/>
    </source>
</evidence>
<dbReference type="PANTHER" id="PTHR43369">
    <property type="entry name" value="PHOSPHORIBOSYLGLYCINAMIDE FORMYLTRANSFERASE"/>
    <property type="match status" value="1"/>
</dbReference>
<gene>
    <name evidence="6" type="ORF">LCGC14_0320920</name>
</gene>